<dbReference type="Gene3D" id="3.40.50.720">
    <property type="entry name" value="NAD(P)-binding Rossmann-like Domain"/>
    <property type="match status" value="1"/>
</dbReference>
<dbReference type="InterPro" id="IPR013752">
    <property type="entry name" value="KPA_reductase"/>
</dbReference>
<dbReference type="Pfam" id="PF08546">
    <property type="entry name" value="ApbA_C"/>
    <property type="match status" value="1"/>
</dbReference>
<dbReference type="EC" id="1.1.1.169" evidence="3 10"/>
<dbReference type="HOGENOM" id="CLU_031468_0_0_6"/>
<dbReference type="InterPro" id="IPR050838">
    <property type="entry name" value="Ketopantoate_reductase"/>
</dbReference>
<dbReference type="InterPro" id="IPR008927">
    <property type="entry name" value="6-PGluconate_DH-like_C_sf"/>
</dbReference>
<evidence type="ECO:0000256" key="7">
    <source>
        <dbReference type="ARBA" id="ARBA00023002"/>
    </source>
</evidence>
<dbReference type="PROSITE" id="PS51257">
    <property type="entry name" value="PROKAR_LIPOPROTEIN"/>
    <property type="match status" value="1"/>
</dbReference>
<comment type="function">
    <text evidence="10">Catalyzes the NADPH-dependent reduction of ketopantoate into pantoic acid.</text>
</comment>
<dbReference type="Proteomes" id="UP000009282">
    <property type="component" value="Chromosome"/>
</dbReference>
<evidence type="ECO:0000313" key="14">
    <source>
        <dbReference type="Proteomes" id="UP000009282"/>
    </source>
</evidence>
<dbReference type="NCBIfam" id="TIGR00745">
    <property type="entry name" value="apbA_panE"/>
    <property type="match status" value="1"/>
</dbReference>
<dbReference type="SUPFAM" id="SSF51735">
    <property type="entry name" value="NAD(P)-binding Rossmann-fold domains"/>
    <property type="match status" value="1"/>
</dbReference>
<dbReference type="AlphaFoldDB" id="G4QF73"/>
<evidence type="ECO:0000256" key="2">
    <source>
        <dbReference type="ARBA" id="ARBA00007870"/>
    </source>
</evidence>
<dbReference type="GO" id="GO:0050661">
    <property type="term" value="F:NADP binding"/>
    <property type="evidence" value="ECO:0007669"/>
    <property type="project" value="TreeGrafter"/>
</dbReference>
<dbReference type="Gene3D" id="1.10.1040.10">
    <property type="entry name" value="N-(1-d-carboxylethyl)-l-norvaline Dehydrogenase, domain 2"/>
    <property type="match status" value="1"/>
</dbReference>
<dbReference type="STRING" id="1085623.GNIT_0263"/>
<feature type="domain" description="Ketopantoate reductase N-terminal" evidence="11">
    <location>
        <begin position="5"/>
        <end position="154"/>
    </location>
</feature>
<evidence type="ECO:0000256" key="9">
    <source>
        <dbReference type="ARBA" id="ARBA00048793"/>
    </source>
</evidence>
<evidence type="ECO:0000259" key="11">
    <source>
        <dbReference type="Pfam" id="PF02558"/>
    </source>
</evidence>
<dbReference type="GO" id="GO:0005737">
    <property type="term" value="C:cytoplasm"/>
    <property type="evidence" value="ECO:0007669"/>
    <property type="project" value="TreeGrafter"/>
</dbReference>
<gene>
    <name evidence="13" type="primary">apbA</name>
    <name evidence="13" type="ordered locus">GNIT_0263</name>
</gene>
<feature type="domain" description="Ketopantoate reductase C-terminal" evidence="12">
    <location>
        <begin position="178"/>
        <end position="317"/>
    </location>
</feature>
<dbReference type="InterPro" id="IPR013332">
    <property type="entry name" value="KPR_N"/>
</dbReference>
<evidence type="ECO:0000256" key="3">
    <source>
        <dbReference type="ARBA" id="ARBA00013014"/>
    </source>
</evidence>
<dbReference type="InterPro" id="IPR003710">
    <property type="entry name" value="ApbA"/>
</dbReference>
<evidence type="ECO:0000256" key="8">
    <source>
        <dbReference type="ARBA" id="ARBA00032024"/>
    </source>
</evidence>
<evidence type="ECO:0000259" key="12">
    <source>
        <dbReference type="Pfam" id="PF08546"/>
    </source>
</evidence>
<comment type="similarity">
    <text evidence="2 10">Belongs to the ketopantoate reductase family.</text>
</comment>
<dbReference type="NCBIfam" id="NF006083">
    <property type="entry name" value="PRK08229.1"/>
    <property type="match status" value="1"/>
</dbReference>
<accession>G4QF73</accession>
<dbReference type="EMBL" id="CP003060">
    <property type="protein sequence ID" value="AEP28417.1"/>
    <property type="molecule type" value="Genomic_DNA"/>
</dbReference>
<dbReference type="KEGG" id="gni:GNIT_0263"/>
<evidence type="ECO:0000256" key="4">
    <source>
        <dbReference type="ARBA" id="ARBA00019465"/>
    </source>
</evidence>
<evidence type="ECO:0000313" key="13">
    <source>
        <dbReference type="EMBL" id="AEP28417.1"/>
    </source>
</evidence>
<dbReference type="GO" id="GO:0008677">
    <property type="term" value="F:2-dehydropantoate 2-reductase activity"/>
    <property type="evidence" value="ECO:0007669"/>
    <property type="project" value="UniProtKB-EC"/>
</dbReference>
<dbReference type="InterPro" id="IPR036291">
    <property type="entry name" value="NAD(P)-bd_dom_sf"/>
</dbReference>
<evidence type="ECO:0000256" key="5">
    <source>
        <dbReference type="ARBA" id="ARBA00022655"/>
    </source>
</evidence>
<name>G4QF73_GLANF</name>
<dbReference type="InterPro" id="IPR013328">
    <property type="entry name" value="6PGD_dom2"/>
</dbReference>
<dbReference type="OrthoDB" id="6530772at2"/>
<dbReference type="Pfam" id="PF02558">
    <property type="entry name" value="ApbA"/>
    <property type="match status" value="1"/>
</dbReference>
<dbReference type="eggNOG" id="COG1893">
    <property type="taxonomic scope" value="Bacteria"/>
</dbReference>
<dbReference type="SUPFAM" id="SSF48179">
    <property type="entry name" value="6-phosphogluconate dehydrogenase C-terminal domain-like"/>
    <property type="match status" value="1"/>
</dbReference>
<keyword evidence="6 10" id="KW-0521">NADP</keyword>
<sequence length="344" mass="37400">MQQKIAIVGAGSVGCFLGGCLAANDVDVILIGRERIQKQLTDYGLHVTDWKGRDEILTMEQLQFCVSMDSIASADYILLAVKSGDTESTAVSILACAKPSAVIVSFQNGTKNVDVLKAVLPDHKVIKGMVPFNVLNNGKGQFHCGTEGNLAIEAKDGEYPDLVNAFKQASLPLTLHDDIQGVQWGKLIMNLNNSVNALSGVPLLEQMNNRNYRLVMTKVIAEALAVMKVAGIKPARTGKVVPSLMPYVLALPNFLFKRVASATLKIDPKARSSMYEDFVLNRKTEIDFLNGEIVNLAKQFGMTAPVNESIVSLVKEAEQKQSGSPMHSAEFLQNVIKSASKERH</sequence>
<reference evidence="13 14" key="1">
    <citation type="journal article" date="2011" name="J. Bacteriol.">
        <title>Complete genome sequence of seawater bacterium Glaciecola nitratireducens FR1064T.</title>
        <authorList>
            <person name="Bian F."/>
            <person name="Qin Q.L."/>
            <person name="Xie B.B."/>
            <person name="Shu Y.L."/>
            <person name="Zhang X.Y."/>
            <person name="Yu Y."/>
            <person name="Chen B."/>
            <person name="Chen X.L."/>
            <person name="Zhou B.C."/>
            <person name="Zhang Y.Z."/>
        </authorList>
    </citation>
    <scope>NUCLEOTIDE SEQUENCE [LARGE SCALE GENOMIC DNA]</scope>
    <source>
        <strain evidence="14">JCM 12485 / KCTC 12276 / FR1064</strain>
    </source>
</reference>
<keyword evidence="7 10" id="KW-0560">Oxidoreductase</keyword>
<protein>
    <recommendedName>
        <fullName evidence="4 10">2-dehydropantoate 2-reductase</fullName>
        <ecNumber evidence="3 10">1.1.1.169</ecNumber>
    </recommendedName>
    <alternativeName>
        <fullName evidence="8 10">Ketopantoate reductase</fullName>
    </alternativeName>
</protein>
<comment type="catalytic activity">
    <reaction evidence="9 10">
        <text>(R)-pantoate + NADP(+) = 2-dehydropantoate + NADPH + H(+)</text>
        <dbReference type="Rhea" id="RHEA:16233"/>
        <dbReference type="ChEBI" id="CHEBI:11561"/>
        <dbReference type="ChEBI" id="CHEBI:15378"/>
        <dbReference type="ChEBI" id="CHEBI:15980"/>
        <dbReference type="ChEBI" id="CHEBI:57783"/>
        <dbReference type="ChEBI" id="CHEBI:58349"/>
        <dbReference type="EC" id="1.1.1.169"/>
    </reaction>
</comment>
<proteinExistence type="inferred from homology"/>
<comment type="pathway">
    <text evidence="1 10">Cofactor biosynthesis; (R)-pantothenate biosynthesis; (R)-pantoate from 3-methyl-2-oxobutanoate: step 2/2.</text>
</comment>
<evidence type="ECO:0000256" key="10">
    <source>
        <dbReference type="RuleBase" id="RU362068"/>
    </source>
</evidence>
<dbReference type="PANTHER" id="PTHR43765:SF2">
    <property type="entry name" value="2-DEHYDROPANTOATE 2-REDUCTASE"/>
    <property type="match status" value="1"/>
</dbReference>
<dbReference type="RefSeq" id="WP_014107296.1">
    <property type="nucleotide sequence ID" value="NC_016041.1"/>
</dbReference>
<evidence type="ECO:0000256" key="6">
    <source>
        <dbReference type="ARBA" id="ARBA00022857"/>
    </source>
</evidence>
<keyword evidence="14" id="KW-1185">Reference proteome</keyword>
<organism evidence="13 14">
    <name type="scientific">Glaciecola nitratireducens (strain JCM 12485 / KCTC 12276 / FR1064)</name>
    <dbReference type="NCBI Taxonomy" id="1085623"/>
    <lineage>
        <taxon>Bacteria</taxon>
        <taxon>Pseudomonadati</taxon>
        <taxon>Pseudomonadota</taxon>
        <taxon>Gammaproteobacteria</taxon>
        <taxon>Alteromonadales</taxon>
        <taxon>Alteromonadaceae</taxon>
        <taxon>Brumicola</taxon>
    </lineage>
</organism>
<dbReference type="UniPathway" id="UPA00028">
    <property type="reaction ID" value="UER00004"/>
</dbReference>
<evidence type="ECO:0000256" key="1">
    <source>
        <dbReference type="ARBA" id="ARBA00004994"/>
    </source>
</evidence>
<dbReference type="PANTHER" id="PTHR43765">
    <property type="entry name" value="2-DEHYDROPANTOATE 2-REDUCTASE-RELATED"/>
    <property type="match status" value="1"/>
</dbReference>
<dbReference type="GO" id="GO:0015940">
    <property type="term" value="P:pantothenate biosynthetic process"/>
    <property type="evidence" value="ECO:0007669"/>
    <property type="project" value="UniProtKB-UniPathway"/>
</dbReference>
<keyword evidence="5 10" id="KW-0566">Pantothenate biosynthesis</keyword>